<comment type="similarity">
    <text evidence="1">Belongs to the ATP-dependent AMP-binding enzyme family.</text>
</comment>
<dbReference type="Pfam" id="PF00501">
    <property type="entry name" value="AMP-binding"/>
    <property type="match status" value="1"/>
</dbReference>
<keyword evidence="10" id="KW-1185">Reference proteome</keyword>
<dbReference type="InterPro" id="IPR020845">
    <property type="entry name" value="AMP-binding_CS"/>
</dbReference>
<dbReference type="PROSITE" id="PS00455">
    <property type="entry name" value="AMP_BINDING"/>
    <property type="match status" value="1"/>
</dbReference>
<evidence type="ECO:0000256" key="3">
    <source>
        <dbReference type="ARBA" id="ARBA00022832"/>
    </source>
</evidence>
<evidence type="ECO:0000256" key="5">
    <source>
        <dbReference type="ARBA" id="ARBA00024484"/>
    </source>
</evidence>
<keyword evidence="2" id="KW-0436">Ligase</keyword>
<dbReference type="EMBL" id="ACLF03000002">
    <property type="protein sequence ID" value="EFQ84547.1"/>
    <property type="molecule type" value="Genomic_DNA"/>
</dbReference>
<dbReference type="InterPro" id="IPR042099">
    <property type="entry name" value="ANL_N_sf"/>
</dbReference>
<dbReference type="AlphaFoldDB" id="E2S8P2"/>
<dbReference type="STRING" id="585531.HMPREF0063_10399"/>
<dbReference type="Pfam" id="PF23562">
    <property type="entry name" value="AMP-binding_C_3"/>
    <property type="match status" value="1"/>
</dbReference>
<feature type="compositionally biased region" description="Basic and acidic residues" evidence="7">
    <location>
        <begin position="39"/>
        <end position="53"/>
    </location>
</feature>
<accession>E2S8P2</accession>
<evidence type="ECO:0000313" key="9">
    <source>
        <dbReference type="EMBL" id="EFQ84547.1"/>
    </source>
</evidence>
<dbReference type="PANTHER" id="PTHR43272:SF32">
    <property type="entry name" value="AMP-DEPENDENT SYNTHETASE_LIGASE DOMAIN-CONTAINING PROTEIN"/>
    <property type="match status" value="1"/>
</dbReference>
<dbReference type="eggNOG" id="COG1022">
    <property type="taxonomic scope" value="Bacteria"/>
</dbReference>
<proteinExistence type="inferred from homology"/>
<gene>
    <name evidence="9" type="ORF">HMPREF0063_10399</name>
</gene>
<dbReference type="CDD" id="cd05907">
    <property type="entry name" value="VL_LC_FACS_like"/>
    <property type="match status" value="1"/>
</dbReference>
<evidence type="ECO:0000256" key="2">
    <source>
        <dbReference type="ARBA" id="ARBA00022598"/>
    </source>
</evidence>
<dbReference type="Gene3D" id="3.40.50.12780">
    <property type="entry name" value="N-terminal domain of ligase-like"/>
    <property type="match status" value="1"/>
</dbReference>
<dbReference type="PANTHER" id="PTHR43272">
    <property type="entry name" value="LONG-CHAIN-FATTY-ACID--COA LIGASE"/>
    <property type="match status" value="1"/>
</dbReference>
<dbReference type="HOGENOM" id="CLU_000022_45_5_11"/>
<name>E2S8P2_9ACTN</name>
<feature type="region of interest" description="Disordered" evidence="7">
    <location>
        <begin position="39"/>
        <end position="61"/>
    </location>
</feature>
<evidence type="ECO:0000256" key="1">
    <source>
        <dbReference type="ARBA" id="ARBA00006432"/>
    </source>
</evidence>
<keyword evidence="4" id="KW-0443">Lipid metabolism</keyword>
<dbReference type="SUPFAM" id="SSF56801">
    <property type="entry name" value="Acetyl-CoA synthetase-like"/>
    <property type="match status" value="1"/>
</dbReference>
<dbReference type="GO" id="GO:0004467">
    <property type="term" value="F:long-chain fatty acid-CoA ligase activity"/>
    <property type="evidence" value="ECO:0007669"/>
    <property type="project" value="UniProtKB-EC"/>
</dbReference>
<sequence length="623" mass="66133">MDVTPLTQEPAMTTLDDRAEILAEIDGLTLPAALARTAAEHGGDPDYSDRRTADGTGWRTSTWGDVHRRARELGAAYVAAGVRPGDTVAIMASSRTEHVLADLGAVHAGATPMSVYATLAPEQVAYVAGHSTPVVVVLEGADQLERWSTALAERPEILRIVVMDEGAVPDDDRATGWAEFEASGSPADLAEVDRRIEGITADDPLTILYTSGTTGNPKGVVLTHGGILFEVVSSLRTGELEGTGTSISYLPFAHIAERVLGMYVPQYQGGHVHLIADPAQLAPALAEVRPTRFFGVPRVWEKIRTGVAAKLAAETDEARKAGIEKALEIGLAYVESTQVGRTTPPELQAQFEAMDAAVLTHLRAALGLDRVEWAASAAAPMPVDVAKFFAGLGLRIFDVYGMTETTGSATSNGPGSFRLGTVGRPLAGVEARIADDGEICVRGPITTPGYLGNPEATAELIDADGWIHTGDIGTLDDEGFLSVVDRKKEMIITSSGKNIAPSNIENYLKESPFIGHAMVIGEGRPYVVAVLTLDGEIAPLIAQKMGLEAGSLAELAQHPAVRAAVGQAVEAANARLSRPEQVKAFELLSQEWTAESEELTPTLKLKRRVVVSKYADVIDRLYG</sequence>
<protein>
    <recommendedName>
        <fullName evidence="6">Acyl-CoA synthetase</fullName>
    </recommendedName>
</protein>
<feature type="domain" description="AMP-dependent synthetase/ligase" evidence="8">
    <location>
        <begin position="37"/>
        <end position="451"/>
    </location>
</feature>
<keyword evidence="3" id="KW-0276">Fatty acid metabolism</keyword>
<comment type="catalytic activity">
    <reaction evidence="5">
        <text>a long-chain fatty acid + ATP + CoA = a long-chain fatty acyl-CoA + AMP + diphosphate</text>
        <dbReference type="Rhea" id="RHEA:15421"/>
        <dbReference type="ChEBI" id="CHEBI:30616"/>
        <dbReference type="ChEBI" id="CHEBI:33019"/>
        <dbReference type="ChEBI" id="CHEBI:57287"/>
        <dbReference type="ChEBI" id="CHEBI:57560"/>
        <dbReference type="ChEBI" id="CHEBI:83139"/>
        <dbReference type="ChEBI" id="CHEBI:456215"/>
        <dbReference type="EC" id="6.2.1.3"/>
    </reaction>
    <physiologicalReaction direction="left-to-right" evidence="5">
        <dbReference type="Rhea" id="RHEA:15422"/>
    </physiologicalReaction>
</comment>
<evidence type="ECO:0000256" key="4">
    <source>
        <dbReference type="ARBA" id="ARBA00023098"/>
    </source>
</evidence>
<evidence type="ECO:0000256" key="6">
    <source>
        <dbReference type="ARBA" id="ARBA00032875"/>
    </source>
</evidence>
<organism evidence="9 10">
    <name type="scientific">Aeromicrobium marinum DSM 15272</name>
    <dbReference type="NCBI Taxonomy" id="585531"/>
    <lineage>
        <taxon>Bacteria</taxon>
        <taxon>Bacillati</taxon>
        <taxon>Actinomycetota</taxon>
        <taxon>Actinomycetes</taxon>
        <taxon>Propionibacteriales</taxon>
        <taxon>Nocardioidaceae</taxon>
        <taxon>Aeromicrobium</taxon>
    </lineage>
</organism>
<evidence type="ECO:0000259" key="8">
    <source>
        <dbReference type="Pfam" id="PF00501"/>
    </source>
</evidence>
<dbReference type="Proteomes" id="UP000003111">
    <property type="component" value="Unassembled WGS sequence"/>
</dbReference>
<evidence type="ECO:0000313" key="10">
    <source>
        <dbReference type="Proteomes" id="UP000003111"/>
    </source>
</evidence>
<reference evidence="9" key="1">
    <citation type="submission" date="2010-08" db="EMBL/GenBank/DDBJ databases">
        <authorList>
            <person name="Muzny D."/>
            <person name="Qin X."/>
            <person name="Buhay C."/>
            <person name="Dugan-Rocha S."/>
            <person name="Ding Y."/>
            <person name="Chen G."/>
            <person name="Hawes A."/>
            <person name="Holder M."/>
            <person name="Jhangiani S."/>
            <person name="Johnson A."/>
            <person name="Khan Z."/>
            <person name="Li Z."/>
            <person name="Liu W."/>
            <person name="Liu X."/>
            <person name="Perez L."/>
            <person name="Shen H."/>
            <person name="Wang Q."/>
            <person name="Watt J."/>
            <person name="Xi L."/>
            <person name="Xin Y."/>
            <person name="Zhou J."/>
            <person name="Deng J."/>
            <person name="Jiang H."/>
            <person name="Liu Y."/>
            <person name="Qu J."/>
            <person name="Song X.-Z."/>
            <person name="Zhang L."/>
            <person name="Villasana D."/>
            <person name="Johnson A."/>
            <person name="Liu J."/>
            <person name="Liyanage D."/>
            <person name="Lorensuhewa L."/>
            <person name="Robinson T."/>
            <person name="Song A."/>
            <person name="Song B.-B."/>
            <person name="Dinh H."/>
            <person name="Thornton R."/>
            <person name="Coyle M."/>
            <person name="Francisco L."/>
            <person name="Jackson L."/>
            <person name="Javaid M."/>
            <person name="Korchina V."/>
            <person name="Kovar C."/>
            <person name="Mata R."/>
            <person name="Mathew T."/>
            <person name="Ngo R."/>
            <person name="Nguyen L."/>
            <person name="Nguyen N."/>
            <person name="Okwuonu G."/>
            <person name="Ongeri F."/>
            <person name="Pham C."/>
            <person name="Simmons D."/>
            <person name="Wilczek-Boney K."/>
            <person name="Hale W."/>
            <person name="Jakkamsetti A."/>
            <person name="Pham P."/>
            <person name="Ruth R."/>
            <person name="San Lucas F."/>
            <person name="Warren J."/>
            <person name="Zhang J."/>
            <person name="Zhao Z."/>
            <person name="Zhou C."/>
            <person name="Zhu D."/>
            <person name="Lee S."/>
            <person name="Bess C."/>
            <person name="Blankenburg K."/>
            <person name="Forbes L."/>
            <person name="Fu Q."/>
            <person name="Gubbala S."/>
            <person name="Hirani K."/>
            <person name="Jayaseelan J.C."/>
            <person name="Lara F."/>
            <person name="Munidasa M."/>
            <person name="Palculict T."/>
            <person name="Patil S."/>
            <person name="Pu L.-L."/>
            <person name="Saada N."/>
            <person name="Tang L."/>
            <person name="Weissenberger G."/>
            <person name="Zhu Y."/>
            <person name="Hemphill L."/>
            <person name="Shang Y."/>
            <person name="Youmans B."/>
            <person name="Ayvaz T."/>
            <person name="Ross M."/>
            <person name="Santibanez J."/>
            <person name="Aqrawi P."/>
            <person name="Gross S."/>
            <person name="Joshi V."/>
            <person name="Fowler G."/>
            <person name="Nazareth L."/>
            <person name="Reid J."/>
            <person name="Worley K."/>
            <person name="Petrosino J."/>
            <person name="Highlander S."/>
            <person name="Gibbs R."/>
        </authorList>
    </citation>
    <scope>NUCLEOTIDE SEQUENCE [LARGE SCALE GENOMIC DNA]</scope>
    <source>
        <strain evidence="9">DSM 15272</strain>
    </source>
</reference>
<dbReference type="GO" id="GO:0016020">
    <property type="term" value="C:membrane"/>
    <property type="evidence" value="ECO:0007669"/>
    <property type="project" value="TreeGrafter"/>
</dbReference>
<evidence type="ECO:0000256" key="7">
    <source>
        <dbReference type="SAM" id="MobiDB-lite"/>
    </source>
</evidence>
<comment type="caution">
    <text evidence="9">The sequence shown here is derived from an EMBL/GenBank/DDBJ whole genome shotgun (WGS) entry which is preliminary data.</text>
</comment>
<dbReference type="InterPro" id="IPR045851">
    <property type="entry name" value="AMP-bd_C_sf"/>
</dbReference>
<dbReference type="InterPro" id="IPR000873">
    <property type="entry name" value="AMP-dep_synth/lig_dom"/>
</dbReference>
<dbReference type="Gene3D" id="3.30.300.30">
    <property type="match status" value="1"/>
</dbReference>